<protein>
    <submittedName>
        <fullName evidence="1">Uncharacterized protein</fullName>
    </submittedName>
</protein>
<gene>
    <name evidence="1" type="ORF">Tci_853536</name>
</gene>
<name>A0A699R7I0_TANCI</name>
<dbReference type="EMBL" id="BKCJ011080370">
    <property type="protein sequence ID" value="GFC81566.1"/>
    <property type="molecule type" value="Genomic_DNA"/>
</dbReference>
<accession>A0A699R7I0</accession>
<dbReference type="AlphaFoldDB" id="A0A699R7I0"/>
<evidence type="ECO:0000313" key="1">
    <source>
        <dbReference type="EMBL" id="GFC81566.1"/>
    </source>
</evidence>
<reference evidence="1" key="1">
    <citation type="journal article" date="2019" name="Sci. Rep.">
        <title>Draft genome of Tanacetum cinerariifolium, the natural source of mosquito coil.</title>
        <authorList>
            <person name="Yamashiro T."/>
            <person name="Shiraishi A."/>
            <person name="Satake H."/>
            <person name="Nakayama K."/>
        </authorList>
    </citation>
    <scope>NUCLEOTIDE SEQUENCE</scope>
</reference>
<organism evidence="1">
    <name type="scientific">Tanacetum cinerariifolium</name>
    <name type="common">Dalmatian daisy</name>
    <name type="synonym">Chrysanthemum cinerariifolium</name>
    <dbReference type="NCBI Taxonomy" id="118510"/>
    <lineage>
        <taxon>Eukaryota</taxon>
        <taxon>Viridiplantae</taxon>
        <taxon>Streptophyta</taxon>
        <taxon>Embryophyta</taxon>
        <taxon>Tracheophyta</taxon>
        <taxon>Spermatophyta</taxon>
        <taxon>Magnoliopsida</taxon>
        <taxon>eudicotyledons</taxon>
        <taxon>Gunneridae</taxon>
        <taxon>Pentapetalae</taxon>
        <taxon>asterids</taxon>
        <taxon>campanulids</taxon>
        <taxon>Asterales</taxon>
        <taxon>Asteraceae</taxon>
        <taxon>Asteroideae</taxon>
        <taxon>Anthemideae</taxon>
        <taxon>Anthemidinae</taxon>
        <taxon>Tanacetum</taxon>
    </lineage>
</organism>
<comment type="caution">
    <text evidence="1">The sequence shown here is derived from an EMBL/GenBank/DDBJ whole genome shotgun (WGS) entry which is preliminary data.</text>
</comment>
<proteinExistence type="predicted"/>
<sequence length="127" mass="14681">MSLSPTRRSPHHRHHLHYYHRRCHHSTDANTTAFISCLFFSFELGLFKKINERGVRLDSGGSNKGPFWLDFGRQPWGGGCSFGQQPTYGVFGWLCRGRQQHMGCLFGLPRQAATYGVFVWLPRQRQL</sequence>